<dbReference type="Proteomes" id="UP000691718">
    <property type="component" value="Unassembled WGS sequence"/>
</dbReference>
<dbReference type="OrthoDB" id="8065733at2759"/>
<dbReference type="EMBL" id="CAJQZP010001435">
    <property type="protein sequence ID" value="CAG5046085.1"/>
    <property type="molecule type" value="Genomic_DNA"/>
</dbReference>
<dbReference type="AlphaFoldDB" id="A0A8S3XWV3"/>
<protein>
    <submittedName>
        <fullName evidence="1">(apollo) hypothetical protein</fullName>
    </submittedName>
</protein>
<keyword evidence="2" id="KW-1185">Reference proteome</keyword>
<evidence type="ECO:0000313" key="2">
    <source>
        <dbReference type="Proteomes" id="UP000691718"/>
    </source>
</evidence>
<organism evidence="1 2">
    <name type="scientific">Parnassius apollo</name>
    <name type="common">Apollo butterfly</name>
    <name type="synonym">Papilio apollo</name>
    <dbReference type="NCBI Taxonomy" id="110799"/>
    <lineage>
        <taxon>Eukaryota</taxon>
        <taxon>Metazoa</taxon>
        <taxon>Ecdysozoa</taxon>
        <taxon>Arthropoda</taxon>
        <taxon>Hexapoda</taxon>
        <taxon>Insecta</taxon>
        <taxon>Pterygota</taxon>
        <taxon>Neoptera</taxon>
        <taxon>Endopterygota</taxon>
        <taxon>Lepidoptera</taxon>
        <taxon>Glossata</taxon>
        <taxon>Ditrysia</taxon>
        <taxon>Papilionoidea</taxon>
        <taxon>Papilionidae</taxon>
        <taxon>Parnassiinae</taxon>
        <taxon>Parnassini</taxon>
        <taxon>Parnassius</taxon>
        <taxon>Parnassius</taxon>
    </lineage>
</organism>
<evidence type="ECO:0000313" key="1">
    <source>
        <dbReference type="EMBL" id="CAG5046085.1"/>
    </source>
</evidence>
<name>A0A8S3XWV3_PARAO</name>
<gene>
    <name evidence="1" type="ORF">PAPOLLO_LOCUS23483</name>
</gene>
<sequence length="190" mass="22424">MLLSTQGNTRTIALQRLYQLEQRFKKNPKLKNDYATVMKDYESNYMEEVPRHEMNNPSIYLPHHAVVKEEKETTKIRTVFDASQRGTNNISLNDELLVGPQLQGDMRSLIMRWRMKRICFVVDMQKMYPQIMVTKEDRDLQRVLWRYDPVKDYRLTRVTFGTASAPYLAVRTLHQVAHDEGQNYPNAAKI</sequence>
<accession>A0A8S3XWV3</accession>
<comment type="caution">
    <text evidence="1">The sequence shown here is derived from an EMBL/GenBank/DDBJ whole genome shotgun (WGS) entry which is preliminary data.</text>
</comment>
<reference evidence="1" key="1">
    <citation type="submission" date="2021-04" db="EMBL/GenBank/DDBJ databases">
        <authorList>
            <person name="Tunstrom K."/>
        </authorList>
    </citation>
    <scope>NUCLEOTIDE SEQUENCE</scope>
</reference>
<dbReference type="PANTHER" id="PTHR47331">
    <property type="entry name" value="PHD-TYPE DOMAIN-CONTAINING PROTEIN"/>
    <property type="match status" value="1"/>
</dbReference>
<proteinExistence type="predicted"/>